<organism evidence="21 22">
    <name type="scientific">Paenibacillus polymyxa</name>
    <name type="common">Bacillus polymyxa</name>
    <dbReference type="NCBI Taxonomy" id="1406"/>
    <lineage>
        <taxon>Bacteria</taxon>
        <taxon>Bacillati</taxon>
        <taxon>Bacillota</taxon>
        <taxon>Bacilli</taxon>
        <taxon>Bacillales</taxon>
        <taxon>Paenibacillaceae</taxon>
        <taxon>Paenibacillus</taxon>
    </lineage>
</organism>
<evidence type="ECO:0000256" key="16">
    <source>
        <dbReference type="PROSITE-ProRule" id="PRU00169"/>
    </source>
</evidence>
<evidence type="ECO:0000259" key="19">
    <source>
        <dbReference type="PROSITE" id="PS50110"/>
    </source>
</evidence>
<dbReference type="SUPFAM" id="SSF47384">
    <property type="entry name" value="Homodimeric domain of signal transducing histidine kinase"/>
    <property type="match status" value="1"/>
</dbReference>
<dbReference type="Gene3D" id="3.40.50.2300">
    <property type="match status" value="1"/>
</dbReference>
<dbReference type="SMART" id="SM00388">
    <property type="entry name" value="HisKA"/>
    <property type="match status" value="1"/>
</dbReference>
<evidence type="ECO:0000256" key="7">
    <source>
        <dbReference type="ARBA" id="ARBA00022692"/>
    </source>
</evidence>
<feature type="modified residue" description="4-aspartylphosphate" evidence="16">
    <location>
        <position position="379"/>
    </location>
</feature>
<evidence type="ECO:0000256" key="6">
    <source>
        <dbReference type="ARBA" id="ARBA00022679"/>
    </source>
</evidence>
<dbReference type="PROSITE" id="PS50109">
    <property type="entry name" value="HIS_KIN"/>
    <property type="match status" value="1"/>
</dbReference>
<evidence type="ECO:0000256" key="17">
    <source>
        <dbReference type="SAM" id="Coils"/>
    </source>
</evidence>
<keyword evidence="10" id="KW-0067">ATP-binding</keyword>
<keyword evidence="8" id="KW-0547">Nucleotide-binding</keyword>
<dbReference type="InterPro" id="IPR011006">
    <property type="entry name" value="CheY-like_superfamily"/>
</dbReference>
<comment type="similarity">
    <text evidence="3">In the N-terminal section; belongs to the phytochrome family.</text>
</comment>
<evidence type="ECO:0000256" key="3">
    <source>
        <dbReference type="ARBA" id="ARBA00006402"/>
    </source>
</evidence>
<proteinExistence type="inferred from homology"/>
<dbReference type="SUPFAM" id="SSF52172">
    <property type="entry name" value="CheY-like"/>
    <property type="match status" value="1"/>
</dbReference>
<sequence length="577" mass="64160">MKEPTAEMAVLRRTVEQLTDEVLKSKAEEEKLLNEFSAMNNELVNLQRQLAKSNAELKRTKEEAIRANDLKSTFLAVVSHEFRTPMNGILGMIEMLASSKLSPDQRQAIGVIRESASLLLNMINNLLDISKVEAGQMELEIGNVRVQAIMSHVAQLLEPQIYQMGNQLSIETDRAVAEHLEGDSARIMQILLNLLNNANKFTSEGNLVVRTKLVEETKDSQRVRFEVQDSGIGISAEDQDKLFQPYVQAGEGSASQYGGTGLGLWICSSFVKLMQGEIGVVSEEGQGSTFWFEIPFRKVSGQAVEIEEHENGELTVRSELLREHSHSQAILVAEDNRVNRQVVQLQLNHLGFQHIDFVEDGQAAVRAASERSYACILMDHHMPLLNGHDAAKAIRQWEAENQQPPVPIISLTGNVSEEDQARGRVIGVNDYLMKPVTIENLSEKLAKWLPIPESEPILDEDVIREIMLLDEDGSTGLLESLVEMYTSDTPAKINKLKELVAAGEATKVVEAAHELKSGSVSLGVGRLSKLLSDIEQLARENRLENVQGKLSALQSVYQTTCLELERYIHQSRLSPPC</sequence>
<dbReference type="PROSITE" id="PS50894">
    <property type="entry name" value="HPT"/>
    <property type="match status" value="1"/>
</dbReference>
<dbReference type="InterPro" id="IPR036641">
    <property type="entry name" value="HPT_dom_sf"/>
</dbReference>
<dbReference type="FunFam" id="3.30.565.10:FF:000010">
    <property type="entry name" value="Sensor histidine kinase RcsC"/>
    <property type="match status" value="1"/>
</dbReference>
<dbReference type="CDD" id="cd17546">
    <property type="entry name" value="REC_hyHK_CKI1_RcsC-like"/>
    <property type="match status" value="1"/>
</dbReference>
<dbReference type="PRINTS" id="PR00344">
    <property type="entry name" value="BCTRLSENSOR"/>
</dbReference>
<dbReference type="GO" id="GO:0005886">
    <property type="term" value="C:plasma membrane"/>
    <property type="evidence" value="ECO:0007669"/>
    <property type="project" value="UniProtKB-SubCell"/>
</dbReference>
<keyword evidence="12" id="KW-0902">Two-component regulatory system</keyword>
<gene>
    <name evidence="21" type="primary">rpfC_2</name>
    <name evidence="21" type="ORF">NCTC10343_02051</name>
</gene>
<evidence type="ECO:0000313" key="22">
    <source>
        <dbReference type="Proteomes" id="UP000254400"/>
    </source>
</evidence>
<evidence type="ECO:0000256" key="5">
    <source>
        <dbReference type="ARBA" id="ARBA00022553"/>
    </source>
</evidence>
<reference evidence="21 22" key="1">
    <citation type="submission" date="2018-06" db="EMBL/GenBank/DDBJ databases">
        <authorList>
            <consortium name="Pathogen Informatics"/>
            <person name="Doyle S."/>
        </authorList>
    </citation>
    <scope>NUCLEOTIDE SEQUENCE [LARGE SCALE GENOMIC DNA]</scope>
    <source>
        <strain evidence="21 22">NCTC10343</strain>
    </source>
</reference>
<dbReference type="InterPro" id="IPR001789">
    <property type="entry name" value="Sig_transdc_resp-reg_receiver"/>
</dbReference>
<keyword evidence="17" id="KW-0175">Coiled coil</keyword>
<evidence type="ECO:0000256" key="11">
    <source>
        <dbReference type="ARBA" id="ARBA00022989"/>
    </source>
</evidence>
<evidence type="ECO:0000313" key="21">
    <source>
        <dbReference type="EMBL" id="SUA69108.1"/>
    </source>
</evidence>
<evidence type="ECO:0000256" key="1">
    <source>
        <dbReference type="ARBA" id="ARBA00000085"/>
    </source>
</evidence>
<dbReference type="InterPro" id="IPR036890">
    <property type="entry name" value="HATPase_C_sf"/>
</dbReference>
<dbReference type="Pfam" id="PF00072">
    <property type="entry name" value="Response_reg"/>
    <property type="match status" value="1"/>
</dbReference>
<keyword evidence="7" id="KW-0812">Transmembrane</keyword>
<dbReference type="Gene3D" id="3.30.565.10">
    <property type="entry name" value="Histidine kinase-like ATPase, C-terminal domain"/>
    <property type="match status" value="1"/>
</dbReference>
<dbReference type="Gene3D" id="1.10.287.130">
    <property type="match status" value="1"/>
</dbReference>
<dbReference type="InterPro" id="IPR003661">
    <property type="entry name" value="HisK_dim/P_dom"/>
</dbReference>
<dbReference type="SUPFAM" id="SSF55874">
    <property type="entry name" value="ATPase domain of HSP90 chaperone/DNA topoisomerase II/histidine kinase"/>
    <property type="match status" value="1"/>
</dbReference>
<feature type="coiled-coil region" evidence="17">
    <location>
        <begin position="8"/>
        <end position="70"/>
    </location>
</feature>
<dbReference type="InterPro" id="IPR005467">
    <property type="entry name" value="His_kinase_dom"/>
</dbReference>
<dbReference type="FunFam" id="1.10.287.130:FF:000004">
    <property type="entry name" value="Ethylene receptor 1"/>
    <property type="match status" value="1"/>
</dbReference>
<keyword evidence="5 16" id="KW-0597">Phosphoprotein</keyword>
<evidence type="ECO:0000256" key="10">
    <source>
        <dbReference type="ARBA" id="ARBA00022840"/>
    </source>
</evidence>
<dbReference type="PANTHER" id="PTHR45339:SF5">
    <property type="entry name" value="HISTIDINE KINASE"/>
    <property type="match status" value="1"/>
</dbReference>
<dbReference type="InterPro" id="IPR003594">
    <property type="entry name" value="HATPase_dom"/>
</dbReference>
<evidence type="ECO:0000256" key="14">
    <source>
        <dbReference type="ARBA" id="ARBA00074306"/>
    </source>
</evidence>
<feature type="domain" description="Histidine kinase" evidence="18">
    <location>
        <begin position="77"/>
        <end position="298"/>
    </location>
</feature>
<dbReference type="InterPro" id="IPR004358">
    <property type="entry name" value="Sig_transdc_His_kin-like_C"/>
</dbReference>
<dbReference type="Pfam" id="PF01627">
    <property type="entry name" value="Hpt"/>
    <property type="match status" value="1"/>
</dbReference>
<evidence type="ECO:0000256" key="8">
    <source>
        <dbReference type="ARBA" id="ARBA00022741"/>
    </source>
</evidence>
<dbReference type="GO" id="GO:0005524">
    <property type="term" value="F:ATP binding"/>
    <property type="evidence" value="ECO:0007669"/>
    <property type="project" value="UniProtKB-KW"/>
</dbReference>
<evidence type="ECO:0000256" key="13">
    <source>
        <dbReference type="ARBA" id="ARBA00023136"/>
    </source>
</evidence>
<dbReference type="InterPro" id="IPR036097">
    <property type="entry name" value="HisK_dim/P_sf"/>
</dbReference>
<comment type="subcellular location">
    <subcellularLocation>
        <location evidence="2">Membrane</location>
    </subcellularLocation>
</comment>
<feature type="domain" description="HPt" evidence="20">
    <location>
        <begin position="474"/>
        <end position="567"/>
    </location>
</feature>
<evidence type="ECO:0000256" key="9">
    <source>
        <dbReference type="ARBA" id="ARBA00022777"/>
    </source>
</evidence>
<dbReference type="EC" id="2.7.13.3" evidence="4"/>
<dbReference type="AlphaFoldDB" id="A0A378XWA2"/>
<keyword evidence="6 21" id="KW-0808">Transferase</keyword>
<dbReference type="Pfam" id="PF02518">
    <property type="entry name" value="HATPase_c"/>
    <property type="match status" value="1"/>
</dbReference>
<evidence type="ECO:0000256" key="4">
    <source>
        <dbReference type="ARBA" id="ARBA00012438"/>
    </source>
</evidence>
<evidence type="ECO:0000259" key="18">
    <source>
        <dbReference type="PROSITE" id="PS50109"/>
    </source>
</evidence>
<evidence type="ECO:0000256" key="2">
    <source>
        <dbReference type="ARBA" id="ARBA00004370"/>
    </source>
</evidence>
<dbReference type="RefSeq" id="WP_017425772.1">
    <property type="nucleotide sequence ID" value="NZ_CP036496.1"/>
</dbReference>
<evidence type="ECO:0000256" key="12">
    <source>
        <dbReference type="ARBA" id="ARBA00023012"/>
    </source>
</evidence>
<dbReference type="SMART" id="SM00387">
    <property type="entry name" value="HATPase_c"/>
    <property type="match status" value="1"/>
</dbReference>
<dbReference type="GeneID" id="93350828"/>
<dbReference type="InterPro" id="IPR008207">
    <property type="entry name" value="Sig_transdc_His_kin_Hpt_dom"/>
</dbReference>
<accession>A0A378XWA2</accession>
<evidence type="ECO:0000259" key="20">
    <source>
        <dbReference type="PROSITE" id="PS50894"/>
    </source>
</evidence>
<dbReference type="CDD" id="cd16922">
    <property type="entry name" value="HATPase_EvgS-ArcB-TorS-like"/>
    <property type="match status" value="1"/>
</dbReference>
<dbReference type="PANTHER" id="PTHR45339">
    <property type="entry name" value="HYBRID SIGNAL TRANSDUCTION HISTIDINE KINASE J"/>
    <property type="match status" value="1"/>
</dbReference>
<dbReference type="EMBL" id="UGSC01000001">
    <property type="protein sequence ID" value="SUA69108.1"/>
    <property type="molecule type" value="Genomic_DNA"/>
</dbReference>
<keyword evidence="9" id="KW-0418">Kinase</keyword>
<feature type="domain" description="Response regulatory" evidence="19">
    <location>
        <begin position="329"/>
        <end position="449"/>
    </location>
</feature>
<protein>
    <recommendedName>
        <fullName evidence="14">Circadian input-output histidine kinase CikA</fullName>
        <ecNumber evidence="4">2.7.13.3</ecNumber>
    </recommendedName>
</protein>
<dbReference type="CDD" id="cd00082">
    <property type="entry name" value="HisKA"/>
    <property type="match status" value="1"/>
</dbReference>
<dbReference type="Gene3D" id="1.20.120.160">
    <property type="entry name" value="HPT domain"/>
    <property type="match status" value="1"/>
</dbReference>
<dbReference type="SUPFAM" id="SSF47226">
    <property type="entry name" value="Histidine-containing phosphotransfer domain, HPT domain"/>
    <property type="match status" value="1"/>
</dbReference>
<keyword evidence="13" id="KW-0472">Membrane</keyword>
<dbReference type="Proteomes" id="UP000254400">
    <property type="component" value="Unassembled WGS sequence"/>
</dbReference>
<evidence type="ECO:0000256" key="15">
    <source>
        <dbReference type="PROSITE-ProRule" id="PRU00110"/>
    </source>
</evidence>
<comment type="catalytic activity">
    <reaction evidence="1">
        <text>ATP + protein L-histidine = ADP + protein N-phospho-L-histidine.</text>
        <dbReference type="EC" id="2.7.13.3"/>
    </reaction>
</comment>
<keyword evidence="11" id="KW-1133">Transmembrane helix</keyword>
<name>A0A378XWA2_PAEPO</name>
<dbReference type="PROSITE" id="PS50110">
    <property type="entry name" value="RESPONSE_REGULATORY"/>
    <property type="match status" value="1"/>
</dbReference>
<dbReference type="SMART" id="SM00448">
    <property type="entry name" value="REC"/>
    <property type="match status" value="1"/>
</dbReference>
<dbReference type="GO" id="GO:0000155">
    <property type="term" value="F:phosphorelay sensor kinase activity"/>
    <property type="evidence" value="ECO:0007669"/>
    <property type="project" value="InterPro"/>
</dbReference>
<feature type="modified residue" description="Phosphohistidine" evidence="15">
    <location>
        <position position="513"/>
    </location>
</feature>
<dbReference type="Pfam" id="PF00512">
    <property type="entry name" value="HisKA"/>
    <property type="match status" value="1"/>
</dbReference>